<dbReference type="Proteomes" id="UP000198553">
    <property type="component" value="Unassembled WGS sequence"/>
</dbReference>
<protein>
    <recommendedName>
        <fullName evidence="5">Cell wall binding repeat 2</fullName>
    </recommendedName>
</protein>
<evidence type="ECO:0000313" key="4">
    <source>
        <dbReference type="Proteomes" id="UP000198553"/>
    </source>
</evidence>
<dbReference type="PANTHER" id="PTHR30032:SF4">
    <property type="entry name" value="AMIDASE ENHANCER"/>
    <property type="match status" value="1"/>
</dbReference>
<feature type="compositionally biased region" description="Basic and acidic residues" evidence="1">
    <location>
        <begin position="30"/>
        <end position="47"/>
    </location>
</feature>
<dbReference type="GO" id="GO:0030288">
    <property type="term" value="C:outer membrane-bounded periplasmic space"/>
    <property type="evidence" value="ECO:0007669"/>
    <property type="project" value="TreeGrafter"/>
</dbReference>
<dbReference type="AlphaFoldDB" id="A0A1H7W0R7"/>
<dbReference type="PANTHER" id="PTHR30032">
    <property type="entry name" value="N-ACETYLMURAMOYL-L-ALANINE AMIDASE-RELATED"/>
    <property type="match status" value="1"/>
</dbReference>
<dbReference type="PROSITE" id="PS51257">
    <property type="entry name" value="PROKAR_LIPOPROTEIN"/>
    <property type="match status" value="1"/>
</dbReference>
<feature type="region of interest" description="Disordered" evidence="1">
    <location>
        <begin position="26"/>
        <end position="52"/>
    </location>
</feature>
<keyword evidence="4" id="KW-1185">Reference proteome</keyword>
<name>A0A1H7W0R7_9BACI</name>
<sequence length="402" mass="44065">MKKGWYILLIVLLSLGLAACNQDEEEKETADENKVEKTEESASKDENQADDEVYSTKNVTRLNVENIVDAAIMTSRTIWPATIEENKPKTVILVPTDNWQIALASADMIHHPTNGPVLFYDQDQISDETVKEIERLAPLGGSDGTEVMLMGEPNQKIVDQLKDYSVQQVKGSDPAEFAAKIDEVYAEAAGELPNSIIIVSAEEEAKLYSLIAANWISHMSEPILYITKDGIPEATREAINKRNNKANLYILGPEEAISSEIEDSLKEFGTVTRIEGNTAVETSIAFAKFKDEQTGFGWGVNEPGIGLVFTSTEKPEYAITAAPFAHLGKHAPLIWLENGELANETHVFLADRQPTFIDDPTVGPYNHAYIIGSGESITMETQGMIDQMLEIVSEGGGGHAGH</sequence>
<gene>
    <name evidence="3" type="ORF">SAMN05192533_101215</name>
</gene>
<evidence type="ECO:0000313" key="3">
    <source>
        <dbReference type="EMBL" id="SEM15090.1"/>
    </source>
</evidence>
<reference evidence="4" key="1">
    <citation type="submission" date="2016-10" db="EMBL/GenBank/DDBJ databases">
        <authorList>
            <person name="Varghese N."/>
            <person name="Submissions S."/>
        </authorList>
    </citation>
    <scope>NUCLEOTIDE SEQUENCE [LARGE SCALE GENOMIC DNA]</scope>
    <source>
        <strain evidence="4">B48,IBRC-M 10115,DSM 25386,CECT 8001</strain>
    </source>
</reference>
<evidence type="ECO:0000256" key="2">
    <source>
        <dbReference type="SAM" id="SignalP"/>
    </source>
</evidence>
<feature type="signal peptide" evidence="2">
    <location>
        <begin position="1"/>
        <end position="19"/>
    </location>
</feature>
<evidence type="ECO:0008006" key="5">
    <source>
        <dbReference type="Google" id="ProtNLM"/>
    </source>
</evidence>
<dbReference type="STRING" id="930146.SAMN05192533_101215"/>
<feature type="chain" id="PRO_5038861486" description="Cell wall binding repeat 2" evidence="2">
    <location>
        <begin position="20"/>
        <end position="402"/>
    </location>
</feature>
<evidence type="ECO:0000256" key="1">
    <source>
        <dbReference type="SAM" id="MobiDB-lite"/>
    </source>
</evidence>
<keyword evidence="2" id="KW-0732">Signal</keyword>
<organism evidence="3 4">
    <name type="scientific">Mesobacillus persicus</name>
    <dbReference type="NCBI Taxonomy" id="930146"/>
    <lineage>
        <taxon>Bacteria</taxon>
        <taxon>Bacillati</taxon>
        <taxon>Bacillota</taxon>
        <taxon>Bacilli</taxon>
        <taxon>Bacillales</taxon>
        <taxon>Bacillaceae</taxon>
        <taxon>Mesobacillus</taxon>
    </lineage>
</organism>
<dbReference type="OrthoDB" id="1399160at2"/>
<dbReference type="RefSeq" id="WP_090740329.1">
    <property type="nucleotide sequence ID" value="NZ_FOBW01000001.1"/>
</dbReference>
<dbReference type="EMBL" id="FOBW01000001">
    <property type="protein sequence ID" value="SEM15090.1"/>
    <property type="molecule type" value="Genomic_DNA"/>
</dbReference>
<accession>A0A1H7W0R7</accession>
<proteinExistence type="predicted"/>
<dbReference type="InterPro" id="IPR051922">
    <property type="entry name" value="Bact_Sporulation_Assoc"/>
</dbReference>